<evidence type="ECO:0000256" key="1">
    <source>
        <dbReference type="ARBA" id="ARBA00008857"/>
    </source>
</evidence>
<dbReference type="PANTHER" id="PTHR30349:SF41">
    <property type="entry name" value="INTEGRASE_RECOMBINASE PROTEIN MJ0367-RELATED"/>
    <property type="match status" value="1"/>
</dbReference>
<dbReference type="GO" id="GO:0003677">
    <property type="term" value="F:DNA binding"/>
    <property type="evidence" value="ECO:0007669"/>
    <property type="project" value="UniProtKB-UniRule"/>
</dbReference>
<evidence type="ECO:0000313" key="7">
    <source>
        <dbReference type="EMBL" id="OXR40157.1"/>
    </source>
</evidence>
<dbReference type="InterPro" id="IPR050090">
    <property type="entry name" value="Tyrosine_recombinase_XerCD"/>
</dbReference>
<feature type="domain" description="Core-binding (CB)" evidence="6">
    <location>
        <begin position="85"/>
        <end position="169"/>
    </location>
</feature>
<evidence type="ECO:0000259" key="6">
    <source>
        <dbReference type="PROSITE" id="PS51900"/>
    </source>
</evidence>
<gene>
    <name evidence="7" type="primary">xerC_7</name>
    <name evidence="7" type="ORF">B7C42_07781</name>
</gene>
<dbReference type="PANTHER" id="PTHR30349">
    <property type="entry name" value="PHAGE INTEGRASE-RELATED"/>
    <property type="match status" value="1"/>
</dbReference>
<organism evidence="7 8">
    <name type="scientific">Nocardia cerradoensis</name>
    <dbReference type="NCBI Taxonomy" id="85688"/>
    <lineage>
        <taxon>Bacteria</taxon>
        <taxon>Bacillati</taxon>
        <taxon>Actinomycetota</taxon>
        <taxon>Actinomycetes</taxon>
        <taxon>Mycobacteriales</taxon>
        <taxon>Nocardiaceae</taxon>
        <taxon>Nocardia</taxon>
    </lineage>
</organism>
<dbReference type="InterPro" id="IPR010998">
    <property type="entry name" value="Integrase_recombinase_N"/>
</dbReference>
<evidence type="ECO:0000256" key="4">
    <source>
        <dbReference type="PROSITE-ProRule" id="PRU01248"/>
    </source>
</evidence>
<reference evidence="7 8" key="1">
    <citation type="submission" date="2017-07" db="EMBL/GenBank/DDBJ databases">
        <title>First draft Genome Sequence of Nocardia cerradoensis isolated from human infection.</title>
        <authorList>
            <person name="Carrasco G."/>
        </authorList>
    </citation>
    <scope>NUCLEOTIDE SEQUENCE [LARGE SCALE GENOMIC DNA]</scope>
    <source>
        <strain evidence="7 8">CNM20130759</strain>
    </source>
</reference>
<protein>
    <submittedName>
        <fullName evidence="7">Tyrosine recombinase XerC</fullName>
    </submittedName>
</protein>
<keyword evidence="8" id="KW-1185">Reference proteome</keyword>
<dbReference type="EMBL" id="NGAF01000039">
    <property type="protein sequence ID" value="OXR40157.1"/>
    <property type="molecule type" value="Genomic_DNA"/>
</dbReference>
<dbReference type="GO" id="GO:0006310">
    <property type="term" value="P:DNA recombination"/>
    <property type="evidence" value="ECO:0007669"/>
    <property type="project" value="UniProtKB-KW"/>
</dbReference>
<dbReference type="RefSeq" id="WP_094028326.1">
    <property type="nucleotide sequence ID" value="NZ_NGAF01000039.1"/>
</dbReference>
<evidence type="ECO:0000256" key="3">
    <source>
        <dbReference type="ARBA" id="ARBA00023172"/>
    </source>
</evidence>
<dbReference type="GO" id="GO:0015074">
    <property type="term" value="P:DNA integration"/>
    <property type="evidence" value="ECO:0007669"/>
    <property type="project" value="InterPro"/>
</dbReference>
<feature type="domain" description="Tyr recombinase" evidence="5">
    <location>
        <begin position="227"/>
        <end position="432"/>
    </location>
</feature>
<evidence type="ECO:0000259" key="5">
    <source>
        <dbReference type="PROSITE" id="PS51898"/>
    </source>
</evidence>
<proteinExistence type="inferred from homology"/>
<comment type="similarity">
    <text evidence="1">Belongs to the 'phage' integrase family.</text>
</comment>
<dbReference type="Gene3D" id="1.10.443.10">
    <property type="entry name" value="Intergrase catalytic core"/>
    <property type="match status" value="1"/>
</dbReference>
<name>A0A231GU54_9NOCA</name>
<comment type="caution">
    <text evidence="7">The sequence shown here is derived from an EMBL/GenBank/DDBJ whole genome shotgun (WGS) entry which is preliminary data.</text>
</comment>
<keyword evidence="2 4" id="KW-0238">DNA-binding</keyword>
<dbReference type="SUPFAM" id="SSF56349">
    <property type="entry name" value="DNA breaking-rejoining enzymes"/>
    <property type="match status" value="1"/>
</dbReference>
<dbReference type="AlphaFoldDB" id="A0A231GU54"/>
<dbReference type="PROSITE" id="PS51898">
    <property type="entry name" value="TYR_RECOMBINASE"/>
    <property type="match status" value="1"/>
</dbReference>
<dbReference type="InterPro" id="IPR044068">
    <property type="entry name" value="CB"/>
</dbReference>
<evidence type="ECO:0000313" key="8">
    <source>
        <dbReference type="Proteomes" id="UP000215506"/>
    </source>
</evidence>
<sequence length="441" mass="48659">MTRGRPARAIGVPGSPMLTELSPGHWCARLLVRDASGRRRDLKRVSPVRLDARGRKIPDRNGSRALDEVLAAAAMIRVDLGGELSESTTVRKLWLLYRAYLEEQGRAPGTLERYDVVAELFNTAFGERRLLEVTTSSVEAFLKSLGAAKGPSSMRTGRNVLSGMFRYAVRKDALSVNPVRESQLTKNIEAKGRTGGARDITIEELRFMLAAVRTSRLPCPRKLSRAERNRGTPVKSYTAPTVADYCESTDLADWVTLLAATGLRRSQTLGLLWSDIDLDDCTLRVSGKVVRVKGQGLVRVEKDDDPKNRRGVIALPEFAVEMLRRRKVALAARRLASPPDPNAKVLDLVFPSTVWTLRDPQNVGHEWQRVRDALGIPEDVTAHSFRGAVATILDDAGLSARVTADVLMHVDPAMTQRHYMARGRAHRAAADALDRAVSGQF</sequence>
<dbReference type="Proteomes" id="UP000215506">
    <property type="component" value="Unassembled WGS sequence"/>
</dbReference>
<dbReference type="PROSITE" id="PS51900">
    <property type="entry name" value="CB"/>
    <property type="match status" value="1"/>
</dbReference>
<dbReference type="Gene3D" id="1.10.150.130">
    <property type="match status" value="1"/>
</dbReference>
<keyword evidence="3" id="KW-0233">DNA recombination</keyword>
<dbReference type="InterPro" id="IPR011010">
    <property type="entry name" value="DNA_brk_join_enz"/>
</dbReference>
<dbReference type="Pfam" id="PF00589">
    <property type="entry name" value="Phage_integrase"/>
    <property type="match status" value="1"/>
</dbReference>
<accession>A0A231GU54</accession>
<dbReference type="InterPro" id="IPR013762">
    <property type="entry name" value="Integrase-like_cat_sf"/>
</dbReference>
<evidence type="ECO:0000256" key="2">
    <source>
        <dbReference type="ARBA" id="ARBA00023125"/>
    </source>
</evidence>
<dbReference type="InterPro" id="IPR002104">
    <property type="entry name" value="Integrase_catalytic"/>
</dbReference>